<evidence type="ECO:0000259" key="1">
    <source>
        <dbReference type="Pfam" id="PF00248"/>
    </source>
</evidence>
<dbReference type="Pfam" id="PF00248">
    <property type="entry name" value="Aldo_ket_red"/>
    <property type="match status" value="1"/>
</dbReference>
<dbReference type="Proteomes" id="UP001317259">
    <property type="component" value="Unassembled WGS sequence"/>
</dbReference>
<dbReference type="PANTHER" id="PTHR43364">
    <property type="entry name" value="NADH-SPECIFIC METHYLGLYOXAL REDUCTASE-RELATED"/>
    <property type="match status" value="1"/>
</dbReference>
<evidence type="ECO:0000313" key="2">
    <source>
        <dbReference type="EMBL" id="MCK2217159.1"/>
    </source>
</evidence>
<dbReference type="InterPro" id="IPR036812">
    <property type="entry name" value="NAD(P)_OxRdtase_dom_sf"/>
</dbReference>
<dbReference type="CDD" id="cd19081">
    <property type="entry name" value="AKR_AKR9C1"/>
    <property type="match status" value="1"/>
</dbReference>
<accession>A0ABT0FXT1</accession>
<dbReference type="InterPro" id="IPR050523">
    <property type="entry name" value="AKR_Detox_Biosynth"/>
</dbReference>
<proteinExistence type="predicted"/>
<protein>
    <submittedName>
        <fullName evidence="2">Aldo/keto reductase</fullName>
    </submittedName>
</protein>
<keyword evidence="3" id="KW-1185">Reference proteome</keyword>
<dbReference type="RefSeq" id="WP_242374749.1">
    <property type="nucleotide sequence ID" value="NZ_JAKRKC020000001.1"/>
</dbReference>
<reference evidence="2 3" key="1">
    <citation type="submission" date="2022-04" db="EMBL/GenBank/DDBJ databases">
        <title>Genome draft of Actinomadura sp. ATCC 31491.</title>
        <authorList>
            <person name="Shi X."/>
            <person name="Du Y."/>
        </authorList>
    </citation>
    <scope>NUCLEOTIDE SEQUENCE [LARGE SCALE GENOMIC DNA]</scope>
    <source>
        <strain evidence="2 3">ATCC 31491</strain>
    </source>
</reference>
<gene>
    <name evidence="2" type="ORF">MF672_025720</name>
</gene>
<dbReference type="PANTHER" id="PTHR43364:SF6">
    <property type="entry name" value="OXIDOREDUCTASE-RELATED"/>
    <property type="match status" value="1"/>
</dbReference>
<evidence type="ECO:0000313" key="3">
    <source>
        <dbReference type="Proteomes" id="UP001317259"/>
    </source>
</evidence>
<comment type="caution">
    <text evidence="2">The sequence shown here is derived from an EMBL/GenBank/DDBJ whole genome shotgun (WGS) entry which is preliminary data.</text>
</comment>
<dbReference type="InterPro" id="IPR023210">
    <property type="entry name" value="NADP_OxRdtase_dom"/>
</dbReference>
<dbReference type="SUPFAM" id="SSF51430">
    <property type="entry name" value="NAD(P)-linked oxidoreductase"/>
    <property type="match status" value="1"/>
</dbReference>
<dbReference type="Gene3D" id="3.20.20.100">
    <property type="entry name" value="NADP-dependent oxidoreductase domain"/>
    <property type="match status" value="1"/>
</dbReference>
<feature type="domain" description="NADP-dependent oxidoreductase" evidence="1">
    <location>
        <begin position="13"/>
        <end position="306"/>
    </location>
</feature>
<dbReference type="EMBL" id="JAKRKC020000001">
    <property type="protein sequence ID" value="MCK2217159.1"/>
    <property type="molecule type" value="Genomic_DNA"/>
</dbReference>
<name>A0ABT0FXT1_9ACTN</name>
<organism evidence="2 3">
    <name type="scientific">Actinomadura luzonensis</name>
    <dbReference type="NCBI Taxonomy" id="2805427"/>
    <lineage>
        <taxon>Bacteria</taxon>
        <taxon>Bacillati</taxon>
        <taxon>Actinomycetota</taxon>
        <taxon>Actinomycetes</taxon>
        <taxon>Streptosporangiales</taxon>
        <taxon>Thermomonosporaceae</taxon>
        <taxon>Actinomadura</taxon>
    </lineage>
</organism>
<sequence length="313" mass="33695">MRSIGTTDLSVFPIALGTNVFGWTADKETSFAILDAYVEGGGNFIDTADVYPHWATGESTSEIIIGEWLADRRNRDSVVLATKVGMLEGRRGLAPATIRAAVEDSLRRLRTDYIDLYWAHVDDRDTPLTETLSTFDALVREGKVRYVGASNHGAERLAEALKVSDSEGLVRYVALQQEYNLVERGYEGELRDVVTREGLVSTPYSGLARGFLTGKYRPGVTVDSPRAGRAAEYLGSEHGRRTMEALVEVAGERGVEPASVALAWLAAQPTVVAPIASGRDGEQVGALMAAAEVVLGAEELALLDTASRPTPAP</sequence>